<proteinExistence type="predicted"/>
<accession>A0A328DSS4</accession>
<dbReference type="Proteomes" id="UP000249390">
    <property type="component" value="Unassembled WGS sequence"/>
</dbReference>
<evidence type="ECO:0000313" key="2">
    <source>
        <dbReference type="Proteomes" id="UP000249390"/>
    </source>
</evidence>
<protein>
    <submittedName>
        <fullName evidence="1">Uncharacterized protein</fullName>
    </submittedName>
</protein>
<dbReference type="AlphaFoldDB" id="A0A328DSS4"/>
<sequence length="50" mass="5556">MEKISAACALNWNVELEKALDPEKRGTNGITNASLMCVRIELVKLHMILS</sequence>
<gene>
    <name evidence="1" type="ORF">DM860_001014</name>
</gene>
<name>A0A328DSS4_9ASTE</name>
<comment type="caution">
    <text evidence="1">The sequence shown here is derived from an EMBL/GenBank/DDBJ whole genome shotgun (WGS) entry which is preliminary data.</text>
</comment>
<reference evidence="1 2" key="1">
    <citation type="submission" date="2018-06" db="EMBL/GenBank/DDBJ databases">
        <title>The Genome of Cuscuta australis (Dodder) Provides Insight into the Evolution of Plant Parasitism.</title>
        <authorList>
            <person name="Liu H."/>
        </authorList>
    </citation>
    <scope>NUCLEOTIDE SEQUENCE [LARGE SCALE GENOMIC DNA]</scope>
    <source>
        <strain evidence="2">cv. Yunnan</strain>
        <tissue evidence="1">Vines</tissue>
    </source>
</reference>
<dbReference type="EMBL" id="NQVE01000097">
    <property type="protein sequence ID" value="RAL48694.1"/>
    <property type="molecule type" value="Genomic_DNA"/>
</dbReference>
<organism evidence="1 2">
    <name type="scientific">Cuscuta australis</name>
    <dbReference type="NCBI Taxonomy" id="267555"/>
    <lineage>
        <taxon>Eukaryota</taxon>
        <taxon>Viridiplantae</taxon>
        <taxon>Streptophyta</taxon>
        <taxon>Embryophyta</taxon>
        <taxon>Tracheophyta</taxon>
        <taxon>Spermatophyta</taxon>
        <taxon>Magnoliopsida</taxon>
        <taxon>eudicotyledons</taxon>
        <taxon>Gunneridae</taxon>
        <taxon>Pentapetalae</taxon>
        <taxon>asterids</taxon>
        <taxon>lamiids</taxon>
        <taxon>Solanales</taxon>
        <taxon>Convolvulaceae</taxon>
        <taxon>Cuscuteae</taxon>
        <taxon>Cuscuta</taxon>
        <taxon>Cuscuta subgen. Grammica</taxon>
        <taxon>Cuscuta sect. Cleistogrammica</taxon>
    </lineage>
</organism>
<keyword evidence="2" id="KW-1185">Reference proteome</keyword>
<evidence type="ECO:0000313" key="1">
    <source>
        <dbReference type="EMBL" id="RAL48694.1"/>
    </source>
</evidence>